<proteinExistence type="predicted"/>
<keyword evidence="1" id="KW-1133">Transmembrane helix</keyword>
<keyword evidence="1" id="KW-0472">Membrane</keyword>
<name>A0A1F4TF81_UNCSA</name>
<dbReference type="CDD" id="cd06577">
    <property type="entry name" value="PASTA_pknB"/>
    <property type="match status" value="2"/>
</dbReference>
<sequence length="206" mass="22628">MITNYLIIYFAFIIVASILVSLLVLRLRLPSPRIITGFIILFIISPLLVGYLYLIYFDSLPEVEVPAVTGMIYELAEQKLADIDLQARNTGSVYDRKHPEGTVISQRPEPGRIVKAGRTINLVVSSGKRKIIAPNLLGRNVTQAIALLEAEGIALGETRYERNPGVMEGTVLAQEPLPGEQVEVAGSVDLLVSTTLEVVIEEKETN</sequence>
<evidence type="ECO:0000313" key="3">
    <source>
        <dbReference type="EMBL" id="OGC30703.1"/>
    </source>
</evidence>
<reference evidence="3 4" key="1">
    <citation type="journal article" date="2016" name="Nat. Commun.">
        <title>Thousands of microbial genomes shed light on interconnected biogeochemical processes in an aquifer system.</title>
        <authorList>
            <person name="Anantharaman K."/>
            <person name="Brown C.T."/>
            <person name="Hug L.A."/>
            <person name="Sharon I."/>
            <person name="Castelle C.J."/>
            <person name="Probst A.J."/>
            <person name="Thomas B.C."/>
            <person name="Singh A."/>
            <person name="Wilkins M.J."/>
            <person name="Karaoz U."/>
            <person name="Brodie E.L."/>
            <person name="Williams K.H."/>
            <person name="Hubbard S.S."/>
            <person name="Banfield J.F."/>
        </authorList>
    </citation>
    <scope>NUCLEOTIDE SEQUENCE [LARGE SCALE GENOMIC DNA]</scope>
</reference>
<dbReference type="Gene3D" id="3.30.10.20">
    <property type="match status" value="2"/>
</dbReference>
<dbReference type="EMBL" id="MEUF01000088">
    <property type="protein sequence ID" value="OGC30703.1"/>
    <property type="molecule type" value="Genomic_DNA"/>
</dbReference>
<dbReference type="Proteomes" id="UP000178951">
    <property type="component" value="Unassembled WGS sequence"/>
</dbReference>
<evidence type="ECO:0000259" key="2">
    <source>
        <dbReference type="PROSITE" id="PS51178"/>
    </source>
</evidence>
<feature type="domain" description="PASTA" evidence="2">
    <location>
        <begin position="59"/>
        <end position="126"/>
    </location>
</feature>
<feature type="transmembrane region" description="Helical" evidence="1">
    <location>
        <begin position="34"/>
        <end position="56"/>
    </location>
</feature>
<protein>
    <recommendedName>
        <fullName evidence="2">PASTA domain-containing protein</fullName>
    </recommendedName>
</protein>
<dbReference type="AlphaFoldDB" id="A0A1F4TF81"/>
<comment type="caution">
    <text evidence="3">The sequence shown here is derived from an EMBL/GenBank/DDBJ whole genome shotgun (WGS) entry which is preliminary data.</text>
</comment>
<dbReference type="PROSITE" id="PS51178">
    <property type="entry name" value="PASTA"/>
    <property type="match status" value="2"/>
</dbReference>
<dbReference type="InterPro" id="IPR005543">
    <property type="entry name" value="PASTA_dom"/>
</dbReference>
<accession>A0A1F4TF81</accession>
<feature type="domain" description="PASTA" evidence="2">
    <location>
        <begin position="127"/>
        <end position="194"/>
    </location>
</feature>
<dbReference type="SMART" id="SM00740">
    <property type="entry name" value="PASTA"/>
    <property type="match status" value="2"/>
</dbReference>
<organism evidence="3 4">
    <name type="scientific">candidate division WOR-1 bacterium RIFOXYB2_FULL_48_7</name>
    <dbReference type="NCBI Taxonomy" id="1802583"/>
    <lineage>
        <taxon>Bacteria</taxon>
        <taxon>Bacillati</taxon>
        <taxon>Saganbacteria</taxon>
    </lineage>
</organism>
<keyword evidence="1" id="KW-0812">Transmembrane</keyword>
<gene>
    <name evidence="3" type="ORF">A2311_01830</name>
</gene>
<dbReference type="Pfam" id="PF03793">
    <property type="entry name" value="PASTA"/>
    <property type="match status" value="2"/>
</dbReference>
<evidence type="ECO:0000256" key="1">
    <source>
        <dbReference type="SAM" id="Phobius"/>
    </source>
</evidence>
<dbReference type="STRING" id="1802583.A2311_01830"/>
<feature type="transmembrane region" description="Helical" evidence="1">
    <location>
        <begin position="6"/>
        <end position="27"/>
    </location>
</feature>
<evidence type="ECO:0000313" key="4">
    <source>
        <dbReference type="Proteomes" id="UP000178951"/>
    </source>
</evidence>